<gene>
    <name evidence="4" type="primary">POL5</name>
    <name evidence="4" type="ORF">IWQ62_004869</name>
</gene>
<keyword evidence="2" id="KW-0539">Nucleus</keyword>
<dbReference type="PANTHER" id="PTHR13213:SF2">
    <property type="entry name" value="MYB-BINDING PROTEIN 1A"/>
    <property type="match status" value="1"/>
</dbReference>
<dbReference type="GO" id="GO:0006355">
    <property type="term" value="P:regulation of DNA-templated transcription"/>
    <property type="evidence" value="ECO:0007669"/>
    <property type="project" value="InterPro"/>
</dbReference>
<feature type="non-terminal residue" evidence="4">
    <location>
        <position position="1261"/>
    </location>
</feature>
<dbReference type="EC" id="2.7.7.7" evidence="4"/>
<feature type="compositionally biased region" description="Acidic residues" evidence="3">
    <location>
        <begin position="831"/>
        <end position="853"/>
    </location>
</feature>
<feature type="compositionally biased region" description="Polar residues" evidence="3">
    <location>
        <begin position="695"/>
        <end position="709"/>
    </location>
</feature>
<evidence type="ECO:0000313" key="4">
    <source>
        <dbReference type="EMBL" id="KAJ1958616.1"/>
    </source>
</evidence>
<dbReference type="AlphaFoldDB" id="A0A9W8AJY2"/>
<feature type="region of interest" description="Disordered" evidence="3">
    <location>
        <begin position="778"/>
        <end position="864"/>
    </location>
</feature>
<dbReference type="InterPro" id="IPR007015">
    <property type="entry name" value="DNA_pol_V/MYBBP1A"/>
</dbReference>
<feature type="compositionally biased region" description="Acidic residues" evidence="3">
    <location>
        <begin position="778"/>
        <end position="797"/>
    </location>
</feature>
<evidence type="ECO:0000256" key="3">
    <source>
        <dbReference type="SAM" id="MobiDB-lite"/>
    </source>
</evidence>
<sequence>MSQNLLPLFWDLASIEAAERHKATTLLLRTLGQFQKEFVESHDLDPREIQCRTPNDLTKYWCPDMVYTFRRLLQGLSSPRKGARQGFGLALTELLQRFQGFTVELVAGSLEQTTVVPPGCKGQEERDFLFGRLFGYLAIIQSGMLTRSTNLEEDVTRVVQGVLEVAHAKSFLLLPGYQALICLLRTFRTVEDQGSQVAEQVVKLVLAQGLTTAESLDVVLTAQRWYPQLDYSDLLQNTWQTGCVLALENIPRVEQVLMNSWVPDRLDTHAIWHTILEIYFPPTDSDGSTPSSSDANPWLKDRAPFHILWDLLVEHGYSQAKATVHRKAASFLLLGDVLRYIYPTNVSALFTPELSNIFFKSLNAKQESLHKAAQDLLKTILKRVQERPSLGFPILTQLYPLGRSSRVPKAMQGKTLDALLLNLSETDISTYVTSLMKTFIQPNQPKAQMADEIKDQIVDKQRQTTLEELLAVVTHNRVRVSESLYQRALTFYIVHGFFVLERPVSSQLVSDPWPLPTVPISDDLASVCREHCLVLINSIPEVLYNRQMASFLEAKRAGNAQPPVTKPTRQSTTVMSNGETWAQYVLQVVKRISGQDHVGRYRQPLEQSAREALAITDDTLQAVHDPKKKKSTKARLAEETQTHLFDTLLSQLYLLLLHDPEEYLEVARDVRQCYEKAFNPAHRPVRRSQRRKTQTTETNGVVDDGTSSRAESEGGAPSDQEIAPVDVLLDIVISFLSKTKESLSLLAYRMFTLLAEQLTPSAINLLFEVLLTQENSTEEQELFQMESDQDEEMEEATEFNVLQAESGSEADEEQVVADADGQSAAESGSDNQDDDDSDGEDLSDDDWDEDDLQQDGGETAAMDDLRRRVQDALGDMALNPTEEEDNSSDEELLDDDQMMAFDAKLSEIFSHRKSAQKEKKQIKTYLVTFKCRVLELVAIFLKGHSDHALVPECIIPLMDLVTSTGESPRLRQIHQKAMGILRSRIGSLKVVPQGVEPHRAVEITDQVLKRAKPFMEGPPQAKLLTDLCLYLIRIVDAGNLKKPQREMAKVVQTHATRYLTSHKGAFPMDEFMRVYQRFPFLALHESEALVKLGHPQVCVNSYRTSQTYLILLHTVLGLTQKPSVEGLVLLEQALPGLRDALTALLTFAVSDQNPQHQVVNAARLRDIMMNVLSLLQKARPMVNKYLSQEVGKAKSRKSTTTAGSKLVPVPDVWNNEAFTEALVGLLNPKSGGFSSFAMHSIAMAYTKCLEITGVDLPKPEV</sequence>
<comment type="subcellular location">
    <subcellularLocation>
        <location evidence="1">Nucleus</location>
    </subcellularLocation>
</comment>
<evidence type="ECO:0000313" key="5">
    <source>
        <dbReference type="Proteomes" id="UP001150925"/>
    </source>
</evidence>
<dbReference type="PANTHER" id="PTHR13213">
    <property type="entry name" value="MYB-BINDING PROTEIN 1A FAMILY MEMBER"/>
    <property type="match status" value="1"/>
</dbReference>
<comment type="caution">
    <text evidence="4">The sequence shown here is derived from an EMBL/GenBank/DDBJ whole genome shotgun (WGS) entry which is preliminary data.</text>
</comment>
<evidence type="ECO:0000256" key="1">
    <source>
        <dbReference type="ARBA" id="ARBA00004123"/>
    </source>
</evidence>
<evidence type="ECO:0000256" key="2">
    <source>
        <dbReference type="ARBA" id="ARBA00023242"/>
    </source>
</evidence>
<protein>
    <submittedName>
        <fullName evidence="4">DNA-directed DNA polymerase</fullName>
        <ecNumber evidence="4">2.7.7.7</ecNumber>
    </submittedName>
</protein>
<dbReference type="GO" id="GO:0005730">
    <property type="term" value="C:nucleolus"/>
    <property type="evidence" value="ECO:0007669"/>
    <property type="project" value="InterPro"/>
</dbReference>
<accession>A0A9W8AJY2</accession>
<dbReference type="GO" id="GO:0003887">
    <property type="term" value="F:DNA-directed DNA polymerase activity"/>
    <property type="evidence" value="ECO:0007669"/>
    <property type="project" value="UniProtKB-KW"/>
</dbReference>
<dbReference type="Proteomes" id="UP001150925">
    <property type="component" value="Unassembled WGS sequence"/>
</dbReference>
<keyword evidence="4" id="KW-0239">DNA-directed DNA polymerase</keyword>
<feature type="compositionally biased region" description="Basic residues" evidence="3">
    <location>
        <begin position="683"/>
        <end position="693"/>
    </location>
</feature>
<dbReference type="EMBL" id="JANBPY010001767">
    <property type="protein sequence ID" value="KAJ1958616.1"/>
    <property type="molecule type" value="Genomic_DNA"/>
</dbReference>
<dbReference type="OrthoDB" id="342531at2759"/>
<keyword evidence="4" id="KW-0548">Nucleotidyltransferase</keyword>
<dbReference type="Pfam" id="PF04931">
    <property type="entry name" value="DNA_pol_phi"/>
    <property type="match status" value="1"/>
</dbReference>
<dbReference type="GO" id="GO:0000182">
    <property type="term" value="F:rDNA binding"/>
    <property type="evidence" value="ECO:0007669"/>
    <property type="project" value="TreeGrafter"/>
</dbReference>
<keyword evidence="5" id="KW-1185">Reference proteome</keyword>
<feature type="region of interest" description="Disordered" evidence="3">
    <location>
        <begin position="681"/>
        <end position="719"/>
    </location>
</feature>
<organism evidence="4 5">
    <name type="scientific">Dispira parvispora</name>
    <dbReference type="NCBI Taxonomy" id="1520584"/>
    <lineage>
        <taxon>Eukaryota</taxon>
        <taxon>Fungi</taxon>
        <taxon>Fungi incertae sedis</taxon>
        <taxon>Zoopagomycota</taxon>
        <taxon>Kickxellomycotina</taxon>
        <taxon>Dimargaritomycetes</taxon>
        <taxon>Dimargaritales</taxon>
        <taxon>Dimargaritaceae</taxon>
        <taxon>Dispira</taxon>
    </lineage>
</organism>
<proteinExistence type="predicted"/>
<keyword evidence="4" id="KW-0808">Transferase</keyword>
<name>A0A9W8AJY2_9FUNG</name>
<reference evidence="4" key="1">
    <citation type="submission" date="2022-07" db="EMBL/GenBank/DDBJ databases">
        <title>Phylogenomic reconstructions and comparative analyses of Kickxellomycotina fungi.</title>
        <authorList>
            <person name="Reynolds N.K."/>
            <person name="Stajich J.E."/>
            <person name="Barry K."/>
            <person name="Grigoriev I.V."/>
            <person name="Crous P."/>
            <person name="Smith M.E."/>
        </authorList>
    </citation>
    <scope>NUCLEOTIDE SEQUENCE</scope>
    <source>
        <strain evidence="4">RSA 1196</strain>
    </source>
</reference>